<evidence type="ECO:0000313" key="2">
    <source>
        <dbReference type="Proteomes" id="UP000664034"/>
    </source>
</evidence>
<protein>
    <submittedName>
        <fullName evidence="1">Uncharacterized protein</fullName>
    </submittedName>
</protein>
<sequence>MAKDSIWIHPHKFNKAKFERYEQKIVFIFEVIKADTVSIRVDGRLVVKEYMITAGDIGRVERSFVIARPRIGTITLETVDHGCTRFKLRKGYKYAYLNQTLPDNEWLITYSNYPKMYF</sequence>
<dbReference type="RefSeq" id="WP_207364041.1">
    <property type="nucleotide sequence ID" value="NZ_JAFMYV010000003.1"/>
</dbReference>
<name>A0A939GGQ1_9BACT</name>
<evidence type="ECO:0000313" key="1">
    <source>
        <dbReference type="EMBL" id="MBO0936480.1"/>
    </source>
</evidence>
<organism evidence="1 2">
    <name type="scientific">Fibrella rubiginis</name>
    <dbReference type="NCBI Taxonomy" id="2817060"/>
    <lineage>
        <taxon>Bacteria</taxon>
        <taxon>Pseudomonadati</taxon>
        <taxon>Bacteroidota</taxon>
        <taxon>Cytophagia</taxon>
        <taxon>Cytophagales</taxon>
        <taxon>Spirosomataceae</taxon>
        <taxon>Fibrella</taxon>
    </lineage>
</organism>
<dbReference type="Proteomes" id="UP000664034">
    <property type="component" value="Unassembled WGS sequence"/>
</dbReference>
<dbReference type="EMBL" id="JAFMYV010000003">
    <property type="protein sequence ID" value="MBO0936480.1"/>
    <property type="molecule type" value="Genomic_DNA"/>
</dbReference>
<proteinExistence type="predicted"/>
<reference evidence="1" key="1">
    <citation type="submission" date="2021-03" db="EMBL/GenBank/DDBJ databases">
        <title>Fibrella sp. HMF5335 genome sequencing and assembly.</title>
        <authorList>
            <person name="Kang H."/>
            <person name="Kim H."/>
            <person name="Bae S."/>
            <person name="Joh K."/>
        </authorList>
    </citation>
    <scope>NUCLEOTIDE SEQUENCE</scope>
    <source>
        <strain evidence="1">HMF5335</strain>
    </source>
</reference>
<keyword evidence="2" id="KW-1185">Reference proteome</keyword>
<comment type="caution">
    <text evidence="1">The sequence shown here is derived from an EMBL/GenBank/DDBJ whole genome shotgun (WGS) entry which is preliminary data.</text>
</comment>
<gene>
    <name evidence="1" type="ORF">J2I47_07990</name>
</gene>
<dbReference type="AlphaFoldDB" id="A0A939GGQ1"/>
<accession>A0A939GGQ1</accession>